<evidence type="ECO:0000256" key="1">
    <source>
        <dbReference type="SAM" id="MobiDB-lite"/>
    </source>
</evidence>
<dbReference type="EMBL" id="JAPTSV010000002">
    <property type="protein sequence ID" value="KAJ1530220.1"/>
    <property type="molecule type" value="Genomic_DNA"/>
</dbReference>
<feature type="region of interest" description="Disordered" evidence="1">
    <location>
        <begin position="109"/>
        <end position="139"/>
    </location>
</feature>
<sequence length="139" mass="15577">MEQLTLHLSRLDCVTSKYTEDRPTPLLADVDRRPTQVLLTYALPYVSQVFSHIQVLCVPCDVNLSRAATAQISGMTTVYVYVLGLLPEMEYNCIAKYFNSGSKYFNSGPNTSSECNGGQTVPANMSPETREVRDMHFQE</sequence>
<evidence type="ECO:0000313" key="3">
    <source>
        <dbReference type="Proteomes" id="UP001075354"/>
    </source>
</evidence>
<proteinExistence type="predicted"/>
<dbReference type="AlphaFoldDB" id="A0AAV7XXY2"/>
<feature type="compositionally biased region" description="Basic and acidic residues" evidence="1">
    <location>
        <begin position="128"/>
        <end position="139"/>
    </location>
</feature>
<keyword evidence="3" id="KW-1185">Reference proteome</keyword>
<organism evidence="2 3">
    <name type="scientific">Megalurothrips usitatus</name>
    <name type="common">bean blossom thrips</name>
    <dbReference type="NCBI Taxonomy" id="439358"/>
    <lineage>
        <taxon>Eukaryota</taxon>
        <taxon>Metazoa</taxon>
        <taxon>Ecdysozoa</taxon>
        <taxon>Arthropoda</taxon>
        <taxon>Hexapoda</taxon>
        <taxon>Insecta</taxon>
        <taxon>Pterygota</taxon>
        <taxon>Neoptera</taxon>
        <taxon>Paraneoptera</taxon>
        <taxon>Thysanoptera</taxon>
        <taxon>Terebrantia</taxon>
        <taxon>Thripoidea</taxon>
        <taxon>Thripidae</taxon>
        <taxon>Megalurothrips</taxon>
    </lineage>
</organism>
<reference evidence="2" key="1">
    <citation type="submission" date="2022-12" db="EMBL/GenBank/DDBJ databases">
        <title>Chromosome-level genome assembly of the bean flower thrips Megalurothrips usitatus.</title>
        <authorList>
            <person name="Ma L."/>
            <person name="Liu Q."/>
            <person name="Li H."/>
            <person name="Cai W."/>
        </authorList>
    </citation>
    <scope>NUCLEOTIDE SEQUENCE</scope>
    <source>
        <strain evidence="2">Cailab_2022a</strain>
    </source>
</reference>
<name>A0AAV7XXY2_9NEOP</name>
<evidence type="ECO:0000313" key="2">
    <source>
        <dbReference type="EMBL" id="KAJ1530220.1"/>
    </source>
</evidence>
<feature type="compositionally biased region" description="Polar residues" evidence="1">
    <location>
        <begin position="109"/>
        <end position="127"/>
    </location>
</feature>
<accession>A0AAV7XXY2</accession>
<dbReference type="Proteomes" id="UP001075354">
    <property type="component" value="Chromosome 2"/>
</dbReference>
<protein>
    <submittedName>
        <fullName evidence="2">Uncharacterized protein</fullName>
    </submittedName>
</protein>
<comment type="caution">
    <text evidence="2">The sequence shown here is derived from an EMBL/GenBank/DDBJ whole genome shotgun (WGS) entry which is preliminary data.</text>
</comment>
<gene>
    <name evidence="2" type="ORF">ONE63_005147</name>
</gene>